<organism evidence="1 2">
    <name type="scientific">Nocardioides panzhihuensis</name>
    <dbReference type="NCBI Taxonomy" id="860243"/>
    <lineage>
        <taxon>Bacteria</taxon>
        <taxon>Bacillati</taxon>
        <taxon>Actinomycetota</taxon>
        <taxon>Actinomycetes</taxon>
        <taxon>Propionibacteriales</taxon>
        <taxon>Nocardioidaceae</taxon>
        <taxon>Nocardioides</taxon>
    </lineage>
</organism>
<protein>
    <submittedName>
        <fullName evidence="1">Steroid delta-isomerase-like uncharacterized protein</fullName>
    </submittedName>
</protein>
<dbReference type="EMBL" id="JACBZR010000001">
    <property type="protein sequence ID" value="NYI78267.1"/>
    <property type="molecule type" value="Genomic_DNA"/>
</dbReference>
<dbReference type="AlphaFoldDB" id="A0A7Z0DN50"/>
<comment type="caution">
    <text evidence="1">The sequence shown here is derived from an EMBL/GenBank/DDBJ whole genome shotgun (WGS) entry which is preliminary data.</text>
</comment>
<evidence type="ECO:0000313" key="2">
    <source>
        <dbReference type="Proteomes" id="UP000564496"/>
    </source>
</evidence>
<name>A0A7Z0DN50_9ACTN</name>
<reference evidence="1 2" key="1">
    <citation type="submission" date="2020-07" db="EMBL/GenBank/DDBJ databases">
        <title>Sequencing the genomes of 1000 actinobacteria strains.</title>
        <authorList>
            <person name="Klenk H.-P."/>
        </authorList>
    </citation>
    <scope>NUCLEOTIDE SEQUENCE [LARGE SCALE GENOMIC DNA]</scope>
    <source>
        <strain evidence="1 2">DSM 26487</strain>
    </source>
</reference>
<dbReference type="Gene3D" id="3.10.450.50">
    <property type="match status" value="1"/>
</dbReference>
<proteinExistence type="predicted"/>
<gene>
    <name evidence="1" type="ORF">BJ988_002915</name>
</gene>
<dbReference type="SUPFAM" id="SSF54427">
    <property type="entry name" value="NTF2-like"/>
    <property type="match status" value="1"/>
</dbReference>
<dbReference type="InterPro" id="IPR032710">
    <property type="entry name" value="NTF2-like_dom_sf"/>
</dbReference>
<evidence type="ECO:0000313" key="1">
    <source>
        <dbReference type="EMBL" id="NYI78267.1"/>
    </source>
</evidence>
<keyword evidence="2" id="KW-1185">Reference proteome</keyword>
<dbReference type="GO" id="GO:0016853">
    <property type="term" value="F:isomerase activity"/>
    <property type="evidence" value="ECO:0007669"/>
    <property type="project" value="UniProtKB-KW"/>
</dbReference>
<accession>A0A7Z0DN50</accession>
<dbReference type="Proteomes" id="UP000564496">
    <property type="component" value="Unassembled WGS sequence"/>
</dbReference>
<dbReference type="RefSeq" id="WP_179658619.1">
    <property type="nucleotide sequence ID" value="NZ_JACBZR010000001.1"/>
</dbReference>
<keyword evidence="1" id="KW-0413">Isomerase</keyword>
<sequence>MTDIEYAKRWAETRTTDLDAHRELYAASRHFAIDSRKVEDHELDTITTDAEFAEGMARYVNSDETSGAGVHKFTVTDVLPGNGHMLIHFDWELKGADSYCGLPTNGKTLRTKGSAFLDFDANGKIEMESSFVAEVPVFQELGVALITPHYWEEGFDPASLG</sequence>